<keyword evidence="1" id="KW-0238">DNA-binding</keyword>
<evidence type="ECO:0000313" key="4">
    <source>
        <dbReference type="Proteomes" id="UP000324800"/>
    </source>
</evidence>
<evidence type="ECO:0000313" key="3">
    <source>
        <dbReference type="EMBL" id="KAA6379044.1"/>
    </source>
</evidence>
<organism evidence="3 4">
    <name type="scientific">Streblomastix strix</name>
    <dbReference type="NCBI Taxonomy" id="222440"/>
    <lineage>
        <taxon>Eukaryota</taxon>
        <taxon>Metamonada</taxon>
        <taxon>Preaxostyla</taxon>
        <taxon>Oxymonadida</taxon>
        <taxon>Streblomastigidae</taxon>
        <taxon>Streblomastix</taxon>
    </lineage>
</organism>
<dbReference type="OrthoDB" id="6769862at2759"/>
<dbReference type="Gene3D" id="1.10.150.130">
    <property type="match status" value="1"/>
</dbReference>
<evidence type="ECO:0000256" key="1">
    <source>
        <dbReference type="ARBA" id="ARBA00023125"/>
    </source>
</evidence>
<dbReference type="Proteomes" id="UP000324800">
    <property type="component" value="Unassembled WGS sequence"/>
</dbReference>
<evidence type="ECO:0008006" key="5">
    <source>
        <dbReference type="Google" id="ProtNLM"/>
    </source>
</evidence>
<reference evidence="3 4" key="1">
    <citation type="submission" date="2019-03" db="EMBL/GenBank/DDBJ databases">
        <title>Single cell metagenomics reveals metabolic interactions within the superorganism composed of flagellate Streblomastix strix and complex community of Bacteroidetes bacteria on its surface.</title>
        <authorList>
            <person name="Treitli S.C."/>
            <person name="Kolisko M."/>
            <person name="Husnik F."/>
            <person name="Keeling P."/>
            <person name="Hampl V."/>
        </authorList>
    </citation>
    <scope>NUCLEOTIDE SEQUENCE [LARGE SCALE GENOMIC DNA]</scope>
    <source>
        <strain evidence="3">ST1C</strain>
    </source>
</reference>
<accession>A0A5J4V9C9</accession>
<dbReference type="AlphaFoldDB" id="A0A5J4V9C9"/>
<comment type="caution">
    <text evidence="3">The sequence shown here is derived from an EMBL/GenBank/DDBJ whole genome shotgun (WGS) entry which is preliminary data.</text>
</comment>
<gene>
    <name evidence="3" type="ORF">EZS28_025426</name>
</gene>
<sequence length="299" mass="33515">MIYIQQAFSDCTWSTYKTQLKVWIDWCNYNKVSPLTTCAGNLADCMTQRLSNGEKKSSILNMRSAVSTVIGLATGRRLGQEYVTSLVNKAMNKLEPHKSKYRQVWNLCILMDYLAEDDQFASTAQAVAELKRKVILRVPNQKFAALFMRTSGLSSLTANEISDGVRRLMKNAGLDISVFGAYSAKAAGFSQMSAHGFSNSDIAQHARLSAKSQTLNRYYIKPIILPSMNSQQSHPSQQTQPPPPHSKPCSARLKSWEESKTDETDEPTRYSSLRPREAINLPLKMKDYVVDPTHLSHPS</sequence>
<protein>
    <recommendedName>
        <fullName evidence="5">Tyr recombinase domain-containing protein</fullName>
    </recommendedName>
</protein>
<dbReference type="InterPro" id="IPR010998">
    <property type="entry name" value="Integrase_recombinase_N"/>
</dbReference>
<proteinExistence type="predicted"/>
<dbReference type="EMBL" id="SNRW01008742">
    <property type="protein sequence ID" value="KAA6379044.1"/>
    <property type="molecule type" value="Genomic_DNA"/>
</dbReference>
<name>A0A5J4V9C9_9EUKA</name>
<feature type="compositionally biased region" description="Basic and acidic residues" evidence="2">
    <location>
        <begin position="254"/>
        <end position="268"/>
    </location>
</feature>
<feature type="region of interest" description="Disordered" evidence="2">
    <location>
        <begin position="229"/>
        <end position="299"/>
    </location>
</feature>
<dbReference type="SUPFAM" id="SSF47823">
    <property type="entry name" value="lambda integrase-like, N-terminal domain"/>
    <property type="match status" value="1"/>
</dbReference>
<evidence type="ECO:0000256" key="2">
    <source>
        <dbReference type="SAM" id="MobiDB-lite"/>
    </source>
</evidence>
<feature type="compositionally biased region" description="Low complexity" evidence="2">
    <location>
        <begin position="230"/>
        <end position="239"/>
    </location>
</feature>
<dbReference type="GO" id="GO:0003677">
    <property type="term" value="F:DNA binding"/>
    <property type="evidence" value="ECO:0007669"/>
    <property type="project" value="UniProtKB-KW"/>
</dbReference>